<feature type="domain" description="Nudix hydrolase" evidence="7">
    <location>
        <begin position="32"/>
        <end position="170"/>
    </location>
</feature>
<dbReference type="AlphaFoldDB" id="A0A7Z0IL79"/>
<dbReference type="InterPro" id="IPR000086">
    <property type="entry name" value="NUDIX_hydrolase_dom"/>
</dbReference>
<keyword evidence="9" id="KW-1185">Reference proteome</keyword>
<dbReference type="Proteomes" id="UP000527616">
    <property type="component" value="Unassembled WGS sequence"/>
</dbReference>
<dbReference type="Pfam" id="PF00293">
    <property type="entry name" value="NUDIX"/>
    <property type="match status" value="1"/>
</dbReference>
<comment type="cofactor">
    <cofactor evidence="1">
        <name>Mn(2+)</name>
        <dbReference type="ChEBI" id="CHEBI:29035"/>
    </cofactor>
</comment>
<dbReference type="PANTHER" id="PTHR12992:SF11">
    <property type="entry name" value="MITOCHONDRIAL COENZYME A DIPHOSPHATASE NUDT8"/>
    <property type="match status" value="1"/>
</dbReference>
<dbReference type="RefSeq" id="WP_179445193.1">
    <property type="nucleotide sequence ID" value="NZ_JACBZS010000001.1"/>
</dbReference>
<evidence type="ECO:0000256" key="3">
    <source>
        <dbReference type="ARBA" id="ARBA00022723"/>
    </source>
</evidence>
<dbReference type="PANTHER" id="PTHR12992">
    <property type="entry name" value="NUDIX HYDROLASE"/>
    <property type="match status" value="1"/>
</dbReference>
<evidence type="ECO:0000256" key="6">
    <source>
        <dbReference type="ARBA" id="ARBA00023211"/>
    </source>
</evidence>
<evidence type="ECO:0000313" key="8">
    <source>
        <dbReference type="EMBL" id="NYI71360.1"/>
    </source>
</evidence>
<sequence length="213" mass="22049">MPDPLGRLAAGLGAATPGEALARLRRHPAVDGRAAAVLALFTDDPDPLIVLAERAATMRSHAGQVAFPGGAAEAGDAGPVATALRESREEVALRPETVEVIGELPAVHVAVSGFDVTTIVGRWAAPHPLRAADPAEVASVHRVPVSVLTDPATRCTAVHPRGFRGPAFVFDSDGQELFVWGLTAAILDGLLALGGWARPWEVARELPVPGARG</sequence>
<evidence type="ECO:0000256" key="2">
    <source>
        <dbReference type="ARBA" id="ARBA00001946"/>
    </source>
</evidence>
<keyword evidence="4" id="KW-0378">Hydrolase</keyword>
<dbReference type="InterPro" id="IPR015797">
    <property type="entry name" value="NUDIX_hydrolase-like_dom_sf"/>
</dbReference>
<dbReference type="GO" id="GO:0046872">
    <property type="term" value="F:metal ion binding"/>
    <property type="evidence" value="ECO:0007669"/>
    <property type="project" value="UniProtKB-KW"/>
</dbReference>
<dbReference type="Gene3D" id="3.90.79.10">
    <property type="entry name" value="Nucleoside Triphosphate Pyrophosphohydrolase"/>
    <property type="match status" value="1"/>
</dbReference>
<accession>A0A7Z0IL79</accession>
<evidence type="ECO:0000259" key="7">
    <source>
        <dbReference type="PROSITE" id="PS51462"/>
    </source>
</evidence>
<dbReference type="CDD" id="cd03426">
    <property type="entry name" value="NUDIX_CoAse_Nudt7"/>
    <property type="match status" value="1"/>
</dbReference>
<comment type="caution">
    <text evidence="8">The sequence shown here is derived from an EMBL/GenBank/DDBJ whole genome shotgun (WGS) entry which is preliminary data.</text>
</comment>
<organism evidence="8 9">
    <name type="scientific">Naumannella cuiyingiana</name>
    <dbReference type="NCBI Taxonomy" id="1347891"/>
    <lineage>
        <taxon>Bacteria</taxon>
        <taxon>Bacillati</taxon>
        <taxon>Actinomycetota</taxon>
        <taxon>Actinomycetes</taxon>
        <taxon>Propionibacteriales</taxon>
        <taxon>Propionibacteriaceae</taxon>
        <taxon>Naumannella</taxon>
    </lineage>
</organism>
<keyword evidence="3" id="KW-0479">Metal-binding</keyword>
<dbReference type="EMBL" id="JACBZS010000001">
    <property type="protein sequence ID" value="NYI71360.1"/>
    <property type="molecule type" value="Genomic_DNA"/>
</dbReference>
<keyword evidence="5" id="KW-0460">Magnesium</keyword>
<evidence type="ECO:0000313" key="9">
    <source>
        <dbReference type="Proteomes" id="UP000527616"/>
    </source>
</evidence>
<reference evidence="8 9" key="1">
    <citation type="submission" date="2020-07" db="EMBL/GenBank/DDBJ databases">
        <title>Sequencing the genomes of 1000 actinobacteria strains.</title>
        <authorList>
            <person name="Klenk H.-P."/>
        </authorList>
    </citation>
    <scope>NUCLEOTIDE SEQUENCE [LARGE SCALE GENOMIC DNA]</scope>
    <source>
        <strain evidence="8 9">DSM 103164</strain>
    </source>
</reference>
<gene>
    <name evidence="8" type="ORF">GGQ54_001920</name>
</gene>
<dbReference type="PROSITE" id="PS51462">
    <property type="entry name" value="NUDIX"/>
    <property type="match status" value="1"/>
</dbReference>
<proteinExistence type="predicted"/>
<evidence type="ECO:0000256" key="4">
    <source>
        <dbReference type="ARBA" id="ARBA00022801"/>
    </source>
</evidence>
<name>A0A7Z0IL79_9ACTN</name>
<keyword evidence="6" id="KW-0464">Manganese</keyword>
<dbReference type="InterPro" id="IPR045121">
    <property type="entry name" value="CoAse"/>
</dbReference>
<evidence type="ECO:0000256" key="5">
    <source>
        <dbReference type="ARBA" id="ARBA00022842"/>
    </source>
</evidence>
<comment type="cofactor">
    <cofactor evidence="2">
        <name>Mg(2+)</name>
        <dbReference type="ChEBI" id="CHEBI:18420"/>
    </cofactor>
</comment>
<dbReference type="SUPFAM" id="SSF55811">
    <property type="entry name" value="Nudix"/>
    <property type="match status" value="1"/>
</dbReference>
<evidence type="ECO:0000256" key="1">
    <source>
        <dbReference type="ARBA" id="ARBA00001936"/>
    </source>
</evidence>
<dbReference type="GO" id="GO:0010945">
    <property type="term" value="F:coenzyme A diphosphatase activity"/>
    <property type="evidence" value="ECO:0007669"/>
    <property type="project" value="InterPro"/>
</dbReference>
<protein>
    <submittedName>
        <fullName evidence="8">8-oxo-dGTP pyrophosphatase MutT (NUDIX family)</fullName>
    </submittedName>
</protein>